<dbReference type="InterPro" id="IPR013103">
    <property type="entry name" value="RVT_2"/>
</dbReference>
<sequence>MTTSNGNLGLSAPRSEQPIQFSHQIHTTLNSENYLLWKSQILPVLRGYDLIGFVDGTRTSPERHLTTTTGVSINPDYTKWHQQDQLILAWLFRSISVPILAQVISAETAFQLWEKLKQIHTSQSLAKVLELRLLLQTSKKGGTICIDFIQQMQSIADRLRSIGSEISEQNLVIYTLQGLGTDYDNFVTAFTMRQQASSMTELQSLLLAREARIQANLKTTTTSAVRLTSTQQASDSNNNNQLHEVFYSAGFQGRGRHNSGRGNQGQYNYNQNRSNYGRGRGNFRGRGRGRSRNNNADAPQCQICTLWGHTAAECYHRFDIRYTATPAPQQQHQALVAEPSTTANHTTSWYLDSGATTHVTPDINNLSHTQPYQGTDTVHIGNGSGLTISHVGYTVLWVNSIPIKLNNVLYVPTITKNLLSVSQLLKDNSVVVEFSLNECFIKDQTTKKILIHGTLHNDLYALQSPQHSHQVFQVSTTSPDIWHSRLVHCASSILNAMSKNNVISMSNKNLSFCMDCNKAKAHQLPFHTVQTSASAPLQVIHTDLWGPAPVLSNNENRYYVHFIDEFTRFSWFYACSCKSNVNRIFDEFKMKVENLLSASIKTVQCDGGLEFKPLMKKYPAITFQMSCPHTPQQNSIAERKHRHLVELSLATMFHSDIPLDYWDWIFESTNYVINRLPSTHTSFISPFEKLFHIKPEYNLLKVIGCACYPLLRPYNSNKMQPRSDTCVFMGYSTMHKGYRCLHLPTKRLCISRNVIFNETDFPFRNMASISQQTPCSFTPHTLTILPNTVNISSPPNQNDYGYNNTGNNQPEIATPLPHPSSTENSNTGHNQPVIHSRKPASVSTHHMQTRQKTKAIKPKNYANYHVYTATRYPVQPPTDEIEPTCYTQASKHSHWRQAMSEELTALATNNTWDLVPLPPNANAVGCKWLYKIKKKSDGSIERYKARLVAKGYTQEEGIDYFETFSLVIRPKTVRIVLSIAISNAWPLHQLDVNNAFLHRELEETVYMQQPPGFSDPMHPTFVCKLNKALYGLKQAPSAWFHKLKAFLIFNEFKQSQADTSLFIYTKGNITVYILIYVDDIIVTGNSSSAINALMKNLHSQFSIKDLGTVHYFLGIEVTTTASGLHLSQNRYLTIILEKASMVGAKPCQTPLQTGVQMSKLDGTPLSDPLMFRTIVGMLQYATITRPDLTFAVNKVSQFFSQPTDIHWQAVKRILRHVKGTLNLGLQIHKSDRLAIQAYCDADWAGDPDDRRSTSGFAVFLGPNLISWSSKKQCTVSRSSTEVEYRSMDVTAAEIMWIQSILTELGHKNTSLPALWCDNLSATFLASNLVFHARTKHIELDYHFVREKLTAKQLMINFICSEDQIADVFTKSLAKARFTVLRSKLTVCSEQLSLRGPVETQILDTSSTGSNGEDNRTLALITKSD</sequence>
<keyword evidence="1" id="KW-0378">Hydrolase</keyword>
<dbReference type="Pfam" id="PF07727">
    <property type="entry name" value="RVT_2"/>
    <property type="match status" value="1"/>
</dbReference>
<evidence type="ECO:0000313" key="5">
    <source>
        <dbReference type="Proteomes" id="UP001151287"/>
    </source>
</evidence>
<dbReference type="Pfam" id="PF25597">
    <property type="entry name" value="SH3_retrovirus"/>
    <property type="match status" value="1"/>
</dbReference>
<evidence type="ECO:0000256" key="1">
    <source>
        <dbReference type="ARBA" id="ARBA00022750"/>
    </source>
</evidence>
<feature type="compositionally biased region" description="Polar residues" evidence="2">
    <location>
        <begin position="793"/>
        <end position="811"/>
    </location>
</feature>
<feature type="region of interest" description="Disordered" evidence="2">
    <location>
        <begin position="253"/>
        <end position="295"/>
    </location>
</feature>
<feature type="domain" description="Integrase catalytic" evidence="3">
    <location>
        <begin position="532"/>
        <end position="694"/>
    </location>
</feature>
<feature type="compositionally biased region" description="Low complexity" evidence="2">
    <location>
        <begin position="260"/>
        <end position="277"/>
    </location>
</feature>
<dbReference type="CDD" id="cd09272">
    <property type="entry name" value="RNase_HI_RT_Ty1"/>
    <property type="match status" value="1"/>
</dbReference>
<dbReference type="InterPro" id="IPR025724">
    <property type="entry name" value="GAG-pre-integrase_dom"/>
</dbReference>
<proteinExistence type="predicted"/>
<dbReference type="Gene3D" id="3.30.420.10">
    <property type="entry name" value="Ribonuclease H-like superfamily/Ribonuclease H"/>
    <property type="match status" value="1"/>
</dbReference>
<evidence type="ECO:0000259" key="3">
    <source>
        <dbReference type="PROSITE" id="PS50994"/>
    </source>
</evidence>
<evidence type="ECO:0000313" key="4">
    <source>
        <dbReference type="EMBL" id="KAJ1698573.1"/>
    </source>
</evidence>
<dbReference type="InterPro" id="IPR057670">
    <property type="entry name" value="SH3_retrovirus"/>
</dbReference>
<dbReference type="SUPFAM" id="SSF56672">
    <property type="entry name" value="DNA/RNA polymerases"/>
    <property type="match status" value="1"/>
</dbReference>
<name>A0A9Q0CR23_9POAL</name>
<protein>
    <recommendedName>
        <fullName evidence="3">Integrase catalytic domain-containing protein</fullName>
    </recommendedName>
</protein>
<evidence type="ECO:0000256" key="2">
    <source>
        <dbReference type="SAM" id="MobiDB-lite"/>
    </source>
</evidence>
<dbReference type="GO" id="GO:0015074">
    <property type="term" value="P:DNA integration"/>
    <property type="evidence" value="ECO:0007669"/>
    <property type="project" value="InterPro"/>
</dbReference>
<keyword evidence="1" id="KW-0064">Aspartyl protease</keyword>
<dbReference type="InterPro" id="IPR036397">
    <property type="entry name" value="RNaseH_sf"/>
</dbReference>
<feature type="region of interest" description="Disordered" evidence="2">
    <location>
        <begin position="793"/>
        <end position="853"/>
    </location>
</feature>
<dbReference type="GO" id="GO:0004190">
    <property type="term" value="F:aspartic-type endopeptidase activity"/>
    <property type="evidence" value="ECO:0007669"/>
    <property type="project" value="UniProtKB-KW"/>
</dbReference>
<dbReference type="Pfam" id="PF13976">
    <property type="entry name" value="gag_pre-integrs"/>
    <property type="match status" value="1"/>
</dbReference>
<dbReference type="Proteomes" id="UP001151287">
    <property type="component" value="Unassembled WGS sequence"/>
</dbReference>
<dbReference type="PANTHER" id="PTHR11439">
    <property type="entry name" value="GAG-POL-RELATED RETROTRANSPOSON"/>
    <property type="match status" value="1"/>
</dbReference>
<dbReference type="Pfam" id="PF22936">
    <property type="entry name" value="Pol_BBD"/>
    <property type="match status" value="1"/>
</dbReference>
<dbReference type="PANTHER" id="PTHR11439:SF455">
    <property type="entry name" value="RLK (RECEPTOR-LIKE PROTEIN KINASE) 8, PUTATIVE-RELATED"/>
    <property type="match status" value="1"/>
</dbReference>
<dbReference type="Pfam" id="PF14223">
    <property type="entry name" value="Retrotran_gag_2"/>
    <property type="match status" value="1"/>
</dbReference>
<dbReference type="OrthoDB" id="1737296at2759"/>
<comment type="caution">
    <text evidence="4">The sequence shown here is derived from an EMBL/GenBank/DDBJ whole genome shotgun (WGS) entry which is preliminary data.</text>
</comment>
<dbReference type="InterPro" id="IPR001584">
    <property type="entry name" value="Integrase_cat-core"/>
</dbReference>
<dbReference type="InterPro" id="IPR043502">
    <property type="entry name" value="DNA/RNA_pol_sf"/>
</dbReference>
<feature type="compositionally biased region" description="Polar residues" evidence="2">
    <location>
        <begin position="819"/>
        <end position="830"/>
    </location>
</feature>
<dbReference type="EMBL" id="JAMQYH010000002">
    <property type="protein sequence ID" value="KAJ1698573.1"/>
    <property type="molecule type" value="Genomic_DNA"/>
</dbReference>
<dbReference type="InterPro" id="IPR054722">
    <property type="entry name" value="PolX-like_BBD"/>
</dbReference>
<feature type="compositionally biased region" description="Basic residues" evidence="2">
    <location>
        <begin position="281"/>
        <end position="291"/>
    </location>
</feature>
<keyword evidence="5" id="KW-1185">Reference proteome</keyword>
<dbReference type="PROSITE" id="PS50994">
    <property type="entry name" value="INTEGRASE"/>
    <property type="match status" value="1"/>
</dbReference>
<reference evidence="4" key="1">
    <citation type="journal article" date="2022" name="Cell">
        <title>Repeat-based holocentromeres influence genome architecture and karyotype evolution.</title>
        <authorList>
            <person name="Hofstatter P.G."/>
            <person name="Thangavel G."/>
            <person name="Lux T."/>
            <person name="Neumann P."/>
            <person name="Vondrak T."/>
            <person name="Novak P."/>
            <person name="Zhang M."/>
            <person name="Costa L."/>
            <person name="Castellani M."/>
            <person name="Scott A."/>
            <person name="Toegelov H."/>
            <person name="Fuchs J."/>
            <person name="Mata-Sucre Y."/>
            <person name="Dias Y."/>
            <person name="Vanzela A.L.L."/>
            <person name="Huettel B."/>
            <person name="Almeida C.C.S."/>
            <person name="Simkova H."/>
            <person name="Souza G."/>
            <person name="Pedrosa-Harand A."/>
            <person name="Macas J."/>
            <person name="Mayer K.F.X."/>
            <person name="Houben A."/>
            <person name="Marques A."/>
        </authorList>
    </citation>
    <scope>NUCLEOTIDE SEQUENCE</scope>
    <source>
        <strain evidence="4">RhyBre1mFocal</strain>
    </source>
</reference>
<dbReference type="GO" id="GO:0003676">
    <property type="term" value="F:nucleic acid binding"/>
    <property type="evidence" value="ECO:0007669"/>
    <property type="project" value="InterPro"/>
</dbReference>
<organism evidence="4 5">
    <name type="scientific">Rhynchospora breviuscula</name>
    <dbReference type="NCBI Taxonomy" id="2022672"/>
    <lineage>
        <taxon>Eukaryota</taxon>
        <taxon>Viridiplantae</taxon>
        <taxon>Streptophyta</taxon>
        <taxon>Embryophyta</taxon>
        <taxon>Tracheophyta</taxon>
        <taxon>Spermatophyta</taxon>
        <taxon>Magnoliopsida</taxon>
        <taxon>Liliopsida</taxon>
        <taxon>Poales</taxon>
        <taxon>Cyperaceae</taxon>
        <taxon>Cyperoideae</taxon>
        <taxon>Rhynchosporeae</taxon>
        <taxon>Rhynchospora</taxon>
    </lineage>
</organism>
<dbReference type="InterPro" id="IPR012337">
    <property type="entry name" value="RNaseH-like_sf"/>
</dbReference>
<keyword evidence="1" id="KW-0645">Protease</keyword>
<dbReference type="SUPFAM" id="SSF53098">
    <property type="entry name" value="Ribonuclease H-like"/>
    <property type="match status" value="1"/>
</dbReference>
<gene>
    <name evidence="4" type="ORF">LUZ63_007085</name>
</gene>
<accession>A0A9Q0CR23</accession>